<evidence type="ECO:0000313" key="2">
    <source>
        <dbReference type="EMBL" id="KAG2570241.1"/>
    </source>
</evidence>
<proteinExistence type="predicted"/>
<dbReference type="PANTHER" id="PTHR33157">
    <property type="entry name" value="AUTONOMOUS TRANSPOSABLE ELEMENT EN-1 MOSAIC PROTEIN-RELATED"/>
    <property type="match status" value="1"/>
</dbReference>
<dbReference type="EMBL" id="CM029050">
    <property type="protein sequence ID" value="KAG2564570.1"/>
    <property type="molecule type" value="Genomic_DNA"/>
</dbReference>
<dbReference type="AlphaFoldDB" id="A0A8T0PSB0"/>
<keyword evidence="3" id="KW-1185">Reference proteome</keyword>
<evidence type="ECO:0000313" key="3">
    <source>
        <dbReference type="Proteomes" id="UP000823388"/>
    </source>
</evidence>
<accession>A0A8T0PSB0</accession>
<dbReference type="Proteomes" id="UP000823388">
    <property type="component" value="Chromosome 7N"/>
</dbReference>
<comment type="caution">
    <text evidence="1">The sequence shown here is derived from an EMBL/GenBank/DDBJ whole genome shotgun (WGS) entry which is preliminary data.</text>
</comment>
<dbReference type="GO" id="GO:0032196">
    <property type="term" value="P:transposition"/>
    <property type="evidence" value="ECO:0007669"/>
    <property type="project" value="InterPro"/>
</dbReference>
<dbReference type="InterPro" id="IPR039266">
    <property type="entry name" value="EN-1/SPM"/>
</dbReference>
<organism evidence="1 3">
    <name type="scientific">Panicum virgatum</name>
    <name type="common">Blackwell switchgrass</name>
    <dbReference type="NCBI Taxonomy" id="38727"/>
    <lineage>
        <taxon>Eukaryota</taxon>
        <taxon>Viridiplantae</taxon>
        <taxon>Streptophyta</taxon>
        <taxon>Embryophyta</taxon>
        <taxon>Tracheophyta</taxon>
        <taxon>Spermatophyta</taxon>
        <taxon>Magnoliopsida</taxon>
        <taxon>Liliopsida</taxon>
        <taxon>Poales</taxon>
        <taxon>Poaceae</taxon>
        <taxon>PACMAD clade</taxon>
        <taxon>Panicoideae</taxon>
        <taxon>Panicodae</taxon>
        <taxon>Paniceae</taxon>
        <taxon>Panicinae</taxon>
        <taxon>Panicum</taxon>
        <taxon>Panicum sect. Hiantes</taxon>
    </lineage>
</organism>
<dbReference type="PANTHER" id="PTHR33157:SF12">
    <property type="entry name" value="TRANSPOSASE TNP1_EN_SPM-LIKE DOMAIN-CONTAINING PROTEIN"/>
    <property type="match status" value="1"/>
</dbReference>
<reference evidence="1 3" key="1">
    <citation type="submission" date="2020-05" db="EMBL/GenBank/DDBJ databases">
        <title>WGS assembly of Panicum virgatum.</title>
        <authorList>
            <person name="Lovell J.T."/>
            <person name="Jenkins J."/>
            <person name="Shu S."/>
            <person name="Juenger T.E."/>
            <person name="Schmutz J."/>
        </authorList>
    </citation>
    <scope>NUCLEOTIDE SEQUENCE</scope>
    <source>
        <strain evidence="1">AP13</strain>
        <strain evidence="3">cv. AP13</strain>
    </source>
</reference>
<evidence type="ECO:0000313" key="1">
    <source>
        <dbReference type="EMBL" id="KAG2564570.1"/>
    </source>
</evidence>
<gene>
    <name evidence="2" type="ORF">PVAP13_7KG103600</name>
    <name evidence="1" type="ORF">PVAP13_7NG086368</name>
</gene>
<protein>
    <submittedName>
        <fullName evidence="1">Uncharacterized protein</fullName>
    </submittedName>
</protein>
<dbReference type="Proteomes" id="UP000823388">
    <property type="component" value="Chromosome 7K"/>
</dbReference>
<name>A0A8T0PSB0_PANVG</name>
<sequence length="275" mass="30349">MGRKATCNADQLPSLHRKLQGRAVSEVEAWVHTHRGPNPEDMTSLNTEEATKCLETYKATVIELNEPEFDWLHSPLDVRALYQCSCGRQHGKWATFNGTVNDSEVLPQLKGSHASAMAARRQRQQEEEQLRKEALDSRLAKEYAQTMMEWGRMVQDRDEKIQKFMESMAMHCGMPLETVPSPLPPPPPTYVVSPSPNPSPDNAGTFGSAIRGESPEELLSRIAYGRFGAYVNNTSGCNYDADILNTNATGGGFVNGTASGGGNYSPPQVDEFPLF</sequence>
<dbReference type="EMBL" id="CM029049">
    <property type="protein sequence ID" value="KAG2570241.1"/>
    <property type="molecule type" value="Genomic_DNA"/>
</dbReference>